<dbReference type="InterPro" id="IPR050508">
    <property type="entry name" value="Methyltransf_Superfamily"/>
</dbReference>
<gene>
    <name evidence="2" type="ORF">AVDCRST_MAG77-5874</name>
</gene>
<reference evidence="2" key="1">
    <citation type="submission" date="2020-02" db="EMBL/GenBank/DDBJ databases">
        <authorList>
            <person name="Meier V. D."/>
        </authorList>
    </citation>
    <scope>NUCLEOTIDE SEQUENCE</scope>
    <source>
        <strain evidence="2">AVDCRST_MAG77</strain>
    </source>
</reference>
<proteinExistence type="predicted"/>
<accession>A0A6J4KEY3</accession>
<dbReference type="InterPro" id="IPR013216">
    <property type="entry name" value="Methyltransf_11"/>
</dbReference>
<dbReference type="GO" id="GO:0008757">
    <property type="term" value="F:S-adenosylmethionine-dependent methyltransferase activity"/>
    <property type="evidence" value="ECO:0007669"/>
    <property type="project" value="InterPro"/>
</dbReference>
<dbReference type="AlphaFoldDB" id="A0A6J4KEY3"/>
<feature type="domain" description="Methyltransferase type 11" evidence="1">
    <location>
        <begin position="56"/>
        <end position="151"/>
    </location>
</feature>
<dbReference type="InterPro" id="IPR029063">
    <property type="entry name" value="SAM-dependent_MTases_sf"/>
</dbReference>
<dbReference type="Pfam" id="PF08241">
    <property type="entry name" value="Methyltransf_11"/>
    <property type="match status" value="1"/>
</dbReference>
<dbReference type="Gene3D" id="3.40.50.150">
    <property type="entry name" value="Vaccinia Virus protein VP39"/>
    <property type="match status" value="1"/>
</dbReference>
<dbReference type="PANTHER" id="PTHR42912:SF93">
    <property type="entry name" value="N6-ADENOSINE-METHYLTRANSFERASE TMT1A"/>
    <property type="match status" value="1"/>
</dbReference>
<organism evidence="2">
    <name type="scientific">uncultured Chloroflexota bacterium</name>
    <dbReference type="NCBI Taxonomy" id="166587"/>
    <lineage>
        <taxon>Bacteria</taxon>
        <taxon>Bacillati</taxon>
        <taxon>Chloroflexota</taxon>
        <taxon>environmental samples</taxon>
    </lineage>
</organism>
<sequence length="270" mass="29714">MRDHERHNRTSWDRKSDRYQAGHGAWIGALPDAWGAWRIPEADLRLLPALAGSDTLELGCGGGQWAIWLAQHGARVTGIDLSGRQLAHARRNAAGVGVPVALAQGSAELLPFAPASFDLVISDHGAMSWADPQRAVPEVARVLRTDGQLIFCSTSPLFSMCWEDAGSDRPRWPGWPGWVGGRNRGGRPGELLRGSYFDLAPHPEGDGAQSFTIAHGEWVRLFRENGLAVEALVEPRPPAGVISHFYPEATEWAQRWPAETIWKVRREART</sequence>
<dbReference type="EMBL" id="CADCTC010000309">
    <property type="protein sequence ID" value="CAA9303934.1"/>
    <property type="molecule type" value="Genomic_DNA"/>
</dbReference>
<dbReference type="CDD" id="cd02440">
    <property type="entry name" value="AdoMet_MTases"/>
    <property type="match status" value="1"/>
</dbReference>
<dbReference type="PANTHER" id="PTHR42912">
    <property type="entry name" value="METHYLTRANSFERASE"/>
    <property type="match status" value="1"/>
</dbReference>
<evidence type="ECO:0000259" key="1">
    <source>
        <dbReference type="Pfam" id="PF08241"/>
    </source>
</evidence>
<protein>
    <recommendedName>
        <fullName evidence="1">Methyltransferase type 11 domain-containing protein</fullName>
    </recommendedName>
</protein>
<dbReference type="SUPFAM" id="SSF53335">
    <property type="entry name" value="S-adenosyl-L-methionine-dependent methyltransferases"/>
    <property type="match status" value="1"/>
</dbReference>
<name>A0A6J4KEY3_9CHLR</name>
<evidence type="ECO:0000313" key="2">
    <source>
        <dbReference type="EMBL" id="CAA9303934.1"/>
    </source>
</evidence>